<dbReference type="Proteomes" id="UP000037939">
    <property type="component" value="Unassembled WGS sequence"/>
</dbReference>
<dbReference type="AlphaFoldDB" id="A0A0N0XGZ8"/>
<dbReference type="PROSITE" id="PS50110">
    <property type="entry name" value="RESPONSE_REGULATORY"/>
    <property type="match status" value="1"/>
</dbReference>
<evidence type="ECO:0000256" key="1">
    <source>
        <dbReference type="ARBA" id="ARBA00022553"/>
    </source>
</evidence>
<evidence type="ECO:0000313" key="5">
    <source>
        <dbReference type="Proteomes" id="UP000037939"/>
    </source>
</evidence>
<protein>
    <submittedName>
        <fullName evidence="4">Chemotaxis protein CheY</fullName>
    </submittedName>
</protein>
<name>A0A0N0XGZ8_9NEIS</name>
<reference evidence="4 5" key="1">
    <citation type="submission" date="2015-07" db="EMBL/GenBank/DDBJ databases">
        <title>Draft genome sequence of the Amantichitinum ursilacus IGB-41, a new chitin-degrading bacterium.</title>
        <authorList>
            <person name="Kirstahler P."/>
            <person name="Guenther M."/>
            <person name="Grumaz C."/>
            <person name="Rupp S."/>
            <person name="Zibek S."/>
            <person name="Sohn K."/>
        </authorList>
    </citation>
    <scope>NUCLEOTIDE SEQUENCE [LARGE SCALE GENOMIC DNA]</scope>
    <source>
        <strain evidence="4 5">IGB-41</strain>
    </source>
</reference>
<dbReference type="SUPFAM" id="SSF52172">
    <property type="entry name" value="CheY-like"/>
    <property type="match status" value="1"/>
</dbReference>
<keyword evidence="5" id="KW-1185">Reference proteome</keyword>
<dbReference type="InterPro" id="IPR001789">
    <property type="entry name" value="Sig_transdc_resp-reg_receiver"/>
</dbReference>
<sequence length="124" mass="13657">MASDVKTVLIVDDSSVSRMMVQNHISDQMPDWQFVHASSGVDALEKLKTVTPDLVTLDLNMPEMDGIEAAQRITEVCPTARIAIVTANIQDSMRRKLQGLGIFFVAVVEKPINEAGVRKILFGM</sequence>
<feature type="modified residue" description="4-aspartylphosphate" evidence="2">
    <location>
        <position position="58"/>
    </location>
</feature>
<dbReference type="STRING" id="857265.WG78_16595"/>
<comment type="caution">
    <text evidence="4">The sequence shown here is derived from an EMBL/GenBank/DDBJ whole genome shotgun (WGS) entry which is preliminary data.</text>
</comment>
<proteinExistence type="predicted"/>
<accession>A0A0N0XGZ8</accession>
<keyword evidence="1 2" id="KW-0597">Phosphoprotein</keyword>
<dbReference type="PANTHER" id="PTHR44591">
    <property type="entry name" value="STRESS RESPONSE REGULATOR PROTEIN 1"/>
    <property type="match status" value="1"/>
</dbReference>
<dbReference type="SMART" id="SM00448">
    <property type="entry name" value="REC"/>
    <property type="match status" value="1"/>
</dbReference>
<dbReference type="EMBL" id="LAQT01000027">
    <property type="protein sequence ID" value="KPC50691.1"/>
    <property type="molecule type" value="Genomic_DNA"/>
</dbReference>
<dbReference type="InterPro" id="IPR050595">
    <property type="entry name" value="Bact_response_regulator"/>
</dbReference>
<dbReference type="Gene3D" id="3.40.50.2300">
    <property type="match status" value="1"/>
</dbReference>
<dbReference type="PANTHER" id="PTHR44591:SF24">
    <property type="entry name" value="PROTEIN-GLUTAMATE METHYLESTERASE_PROTEIN-GLUTAMINE GLUTAMINASE 1"/>
    <property type="match status" value="1"/>
</dbReference>
<evidence type="ECO:0000259" key="3">
    <source>
        <dbReference type="PROSITE" id="PS50110"/>
    </source>
</evidence>
<dbReference type="GO" id="GO:0000160">
    <property type="term" value="P:phosphorelay signal transduction system"/>
    <property type="evidence" value="ECO:0007669"/>
    <property type="project" value="InterPro"/>
</dbReference>
<feature type="domain" description="Response regulatory" evidence="3">
    <location>
        <begin position="7"/>
        <end position="124"/>
    </location>
</feature>
<dbReference type="Pfam" id="PF00072">
    <property type="entry name" value="Response_reg"/>
    <property type="match status" value="1"/>
</dbReference>
<organism evidence="4 5">
    <name type="scientific">Amantichitinum ursilacus</name>
    <dbReference type="NCBI Taxonomy" id="857265"/>
    <lineage>
        <taxon>Bacteria</taxon>
        <taxon>Pseudomonadati</taxon>
        <taxon>Pseudomonadota</taxon>
        <taxon>Betaproteobacteria</taxon>
        <taxon>Neisseriales</taxon>
        <taxon>Chitinibacteraceae</taxon>
        <taxon>Amantichitinum</taxon>
    </lineage>
</organism>
<dbReference type="InterPro" id="IPR011006">
    <property type="entry name" value="CheY-like_superfamily"/>
</dbReference>
<evidence type="ECO:0000313" key="4">
    <source>
        <dbReference type="EMBL" id="KPC50691.1"/>
    </source>
</evidence>
<dbReference type="CDD" id="cd17546">
    <property type="entry name" value="REC_hyHK_CKI1_RcsC-like"/>
    <property type="match status" value="1"/>
</dbReference>
<dbReference type="RefSeq" id="WP_053938926.1">
    <property type="nucleotide sequence ID" value="NZ_LAQT01000027.1"/>
</dbReference>
<evidence type="ECO:0000256" key="2">
    <source>
        <dbReference type="PROSITE-ProRule" id="PRU00169"/>
    </source>
</evidence>
<gene>
    <name evidence="4" type="primary">cheY_8</name>
    <name evidence="4" type="ORF">WG78_16595</name>
</gene>
<dbReference type="OrthoDB" id="9801101at2"/>